<dbReference type="InterPro" id="IPR018392">
    <property type="entry name" value="LysM"/>
</dbReference>
<keyword evidence="6" id="KW-1185">Reference proteome</keyword>
<feature type="region of interest" description="Disordered" evidence="2">
    <location>
        <begin position="839"/>
        <end position="978"/>
    </location>
</feature>
<feature type="compositionally biased region" description="Basic and acidic residues" evidence="2">
    <location>
        <begin position="886"/>
        <end position="896"/>
    </location>
</feature>
<evidence type="ECO:0000313" key="6">
    <source>
        <dbReference type="Proteomes" id="UP000245820"/>
    </source>
</evidence>
<feature type="region of interest" description="Disordered" evidence="2">
    <location>
        <begin position="147"/>
        <end position="206"/>
    </location>
</feature>
<gene>
    <name evidence="5" type="ORF">DIR46_20405</name>
</gene>
<evidence type="ECO:0000313" key="5">
    <source>
        <dbReference type="EMBL" id="AWL06563.1"/>
    </source>
</evidence>
<dbReference type="PROSITE" id="PS51782">
    <property type="entry name" value="LYSM"/>
    <property type="match status" value="1"/>
</dbReference>
<feature type="domain" description="LysM" evidence="4">
    <location>
        <begin position="204"/>
        <end position="259"/>
    </location>
</feature>
<feature type="compositionally biased region" description="Polar residues" evidence="2">
    <location>
        <begin position="296"/>
        <end position="327"/>
    </location>
</feature>
<dbReference type="NCBIfam" id="TIGR03504">
    <property type="entry name" value="FimV_Cterm"/>
    <property type="match status" value="1"/>
</dbReference>
<reference evidence="5 6" key="1">
    <citation type="submission" date="2018-05" db="EMBL/GenBank/DDBJ databases">
        <title>Complete genome sequence of Massilia oculi sp. nov. CCUG 43427T (=DSM 26321T), the type strain of M. oculi, and comparison with genome sequences of other Massilia strains.</title>
        <authorList>
            <person name="Zhu B."/>
        </authorList>
    </citation>
    <scope>NUCLEOTIDE SEQUENCE [LARGE SCALE GENOMIC DNA]</scope>
    <source>
        <strain evidence="5 6">CCUG 43427</strain>
    </source>
</reference>
<dbReference type="KEGG" id="mtim:DIR46_20405"/>
<feature type="compositionally biased region" description="Low complexity" evidence="2">
    <location>
        <begin position="395"/>
        <end position="412"/>
    </location>
</feature>
<proteinExistence type="predicted"/>
<feature type="region of interest" description="Disordered" evidence="2">
    <location>
        <begin position="395"/>
        <end position="429"/>
    </location>
</feature>
<feature type="region of interest" description="Disordered" evidence="2">
    <location>
        <begin position="295"/>
        <end position="351"/>
    </location>
</feature>
<dbReference type="CDD" id="cd00118">
    <property type="entry name" value="LysM"/>
    <property type="match status" value="1"/>
</dbReference>
<feature type="compositionally biased region" description="Low complexity" evidence="2">
    <location>
        <begin position="147"/>
        <end position="187"/>
    </location>
</feature>
<keyword evidence="1" id="KW-0175">Coiled coil</keyword>
<feature type="signal peptide" evidence="3">
    <location>
        <begin position="1"/>
        <end position="33"/>
    </location>
</feature>
<evidence type="ECO:0000256" key="1">
    <source>
        <dbReference type="SAM" id="Coils"/>
    </source>
</evidence>
<dbReference type="OrthoDB" id="5298707at2"/>
<feature type="chain" id="PRO_5015776195" evidence="3">
    <location>
        <begin position="34"/>
        <end position="1022"/>
    </location>
</feature>
<name>A0A2S2DME5_9BURK</name>
<feature type="compositionally biased region" description="Basic and acidic residues" evidence="2">
    <location>
        <begin position="188"/>
        <end position="206"/>
    </location>
</feature>
<protein>
    <submittedName>
        <fullName evidence="5">Pilus assembly protein FimV</fullName>
    </submittedName>
</protein>
<dbReference type="Gene3D" id="1.20.58.2200">
    <property type="match status" value="1"/>
</dbReference>
<dbReference type="InterPro" id="IPR057840">
    <property type="entry name" value="FimV_N"/>
</dbReference>
<dbReference type="InterPro" id="IPR020012">
    <property type="entry name" value="LysM_FimV"/>
</dbReference>
<dbReference type="EMBL" id="CP029343">
    <property type="protein sequence ID" value="AWL06563.1"/>
    <property type="molecule type" value="Genomic_DNA"/>
</dbReference>
<feature type="coiled-coil region" evidence="1">
    <location>
        <begin position="356"/>
        <end position="383"/>
    </location>
</feature>
<dbReference type="Gene3D" id="3.10.350.10">
    <property type="entry name" value="LysM domain"/>
    <property type="match status" value="1"/>
</dbReference>
<evidence type="ECO:0000256" key="3">
    <source>
        <dbReference type="SAM" id="SignalP"/>
    </source>
</evidence>
<accession>A0A2S2DME5</accession>
<organism evidence="5 6">
    <name type="scientific">Massilia oculi</name>
    <dbReference type="NCBI Taxonomy" id="945844"/>
    <lineage>
        <taxon>Bacteria</taxon>
        <taxon>Pseudomonadati</taxon>
        <taxon>Pseudomonadota</taxon>
        <taxon>Betaproteobacteria</taxon>
        <taxon>Burkholderiales</taxon>
        <taxon>Oxalobacteraceae</taxon>
        <taxon>Telluria group</taxon>
        <taxon>Massilia</taxon>
    </lineage>
</organism>
<feature type="compositionally biased region" description="Low complexity" evidence="2">
    <location>
        <begin position="338"/>
        <end position="351"/>
    </location>
</feature>
<dbReference type="Pfam" id="PF25800">
    <property type="entry name" value="FimV_N"/>
    <property type="match status" value="1"/>
</dbReference>
<dbReference type="AlphaFoldDB" id="A0A2S2DME5"/>
<keyword evidence="3" id="KW-0732">Signal</keyword>
<feature type="compositionally biased region" description="Low complexity" evidence="2">
    <location>
        <begin position="852"/>
        <end position="861"/>
    </location>
</feature>
<dbReference type="NCBIfam" id="TIGR03505">
    <property type="entry name" value="FimV_core"/>
    <property type="match status" value="1"/>
</dbReference>
<dbReference type="InterPro" id="IPR020011">
    <property type="entry name" value="FimV_C"/>
</dbReference>
<feature type="compositionally biased region" description="Low complexity" evidence="2">
    <location>
        <begin position="707"/>
        <end position="724"/>
    </location>
</feature>
<evidence type="ECO:0000256" key="2">
    <source>
        <dbReference type="SAM" id="MobiDB-lite"/>
    </source>
</evidence>
<sequence>MHSSHQSPLVATALKSITAAVASAVFLTSAANAAGLGKLTVLSALGQPLRAEIELTAGAGEDPASMAVKLASPEAFRAANIEFNPALLSLRFAVEERAGRQVIRVSSTQPLNEPFVDMLLELTWNNGRLVREYTFLLDPAELRTTQPAQVAAAPQTRAAAPGAASRPAPAVAAPGEAPSEARIAAARRGAERQAREAQAREAQDSYRVRRGDTLSGIALDVKSSDVSLDMMLVALYRANPDAFIGNNMNRLKSGQILSIPDADSVRGGASQGEARGVVVAHAADFDAYRNKLGGQVASSAPSATPQGGQSASGRVTARVEQQPTAVSEAQDKLQLSKATPGAAGAPADGTASVEDTVAKERELAQAEARVKELERNVNELENLMTVPSRAGAEAEQAAAAAAATAAAEKPVAKPAPRPRPARPAPPPEKSFVDTILDNMLYIGAGALVLLLAALGISQRRKRNAQAVKPPPSEPSVLGVPGASAHSLFAETGGQSVDTNNSVFNSSFAPSASQLDTNEVDPVAEADVYIAYGRDAQAEEILKEALRVHPERHPVRLKLLEIYATRKDVRAFEAQARELHAFTGGQGDEWAQAAALGLSLDPANPLYANAAAASTPTPSPQERNQQAILSQQFEDAFRGGPSMGAGAAAGAAAGVAAGAAAVALSRDDEDRTAAPQAEPAPDERSQTGNDDNTLDFDLGGLTFEPVADADAAPPAASRPDPDATAVPDLEFDMAPFAPPGSAPAAGQGESTSNANDLDFDMDFDTPATAQPAATAATVDDDDDFTLDLSPRAQVQATPVDMAGLARDFEGLPPLPGTTPQPTVAQADPLHDLDAMDFSAPTTPVMPAVDETPARSAAAASASEDPLFDLDSMDFGTPDEPRAAGGAEPKDFGARVDDPFDAFDLPETPAPVPAPQEVPAREAFEPASTPADDKAASSFDLADFDLDLPPEPAAAQPLDAPGATAEAPGQMSPEHMEMETKLDLAIAYQEIGDREGARELLDEVIKGGNPEQVGKASAMRELLA</sequence>
<dbReference type="InterPro" id="IPR036779">
    <property type="entry name" value="LysM_dom_sf"/>
</dbReference>
<dbReference type="Proteomes" id="UP000245820">
    <property type="component" value="Chromosome"/>
</dbReference>
<evidence type="ECO:0000259" key="4">
    <source>
        <dbReference type="PROSITE" id="PS51782"/>
    </source>
</evidence>
<feature type="compositionally biased region" description="Pro residues" evidence="2">
    <location>
        <begin position="413"/>
        <end position="428"/>
    </location>
</feature>
<dbReference type="InterPro" id="IPR038440">
    <property type="entry name" value="FimV_C_sf"/>
</dbReference>
<feature type="region of interest" description="Disordered" evidence="2">
    <location>
        <begin position="665"/>
        <end position="753"/>
    </location>
</feature>